<dbReference type="InterPro" id="IPR036188">
    <property type="entry name" value="FAD/NAD-bd_sf"/>
</dbReference>
<gene>
    <name evidence="7" type="ORF">AJ85_06475</name>
    <name evidence="6" type="ORF">BALCAV_0203295</name>
</gene>
<protein>
    <submittedName>
        <fullName evidence="6">Methyltryptophan oxidase</fullName>
    </submittedName>
</protein>
<dbReference type="STRING" id="1218173.BALCAV_0203295"/>
<evidence type="ECO:0000256" key="2">
    <source>
        <dbReference type="ARBA" id="ARBA00022630"/>
    </source>
</evidence>
<dbReference type="GO" id="GO:0005829">
    <property type="term" value="C:cytosol"/>
    <property type="evidence" value="ECO:0007669"/>
    <property type="project" value="TreeGrafter"/>
</dbReference>
<reference evidence="6 8" key="1">
    <citation type="journal article" date="2014" name="Genome Announc.">
        <title>Draft Genome Sequence of Bacillus alcalophilus AV1934, a Classic Alkaliphile Isolated from Human Feces in 1934.</title>
        <authorList>
            <person name="Attie O."/>
            <person name="Jayaprakash A."/>
            <person name="Shah H."/>
            <person name="Paulsen I.T."/>
            <person name="Morino M."/>
            <person name="Takahashi Y."/>
            <person name="Narumi I."/>
            <person name="Sachidanandam R."/>
            <person name="Satoh K."/>
            <person name="Ito M."/>
            <person name="Krulwich T.A."/>
        </authorList>
    </citation>
    <scope>NUCLEOTIDE SEQUENCE [LARGE SCALE GENOMIC DNA]</scope>
    <source>
        <strain evidence="6 8">AV1934</strain>
    </source>
</reference>
<organism evidence="6 8">
    <name type="scientific">Alkalihalobacillus alcalophilus ATCC 27647 = CGMCC 1.3604</name>
    <dbReference type="NCBI Taxonomy" id="1218173"/>
    <lineage>
        <taxon>Bacteria</taxon>
        <taxon>Bacillati</taxon>
        <taxon>Bacillota</taxon>
        <taxon>Bacilli</taxon>
        <taxon>Bacillales</taxon>
        <taxon>Bacillaceae</taxon>
        <taxon>Alkalihalobacillus</taxon>
    </lineage>
</organism>
<evidence type="ECO:0000313" key="9">
    <source>
        <dbReference type="Proteomes" id="UP000297014"/>
    </source>
</evidence>
<dbReference type="SUPFAM" id="SSF51905">
    <property type="entry name" value="FAD/NAD(P)-binding domain"/>
    <property type="match status" value="1"/>
</dbReference>
<dbReference type="Pfam" id="PF01266">
    <property type="entry name" value="DAO"/>
    <property type="match status" value="1"/>
</dbReference>
<evidence type="ECO:0000259" key="5">
    <source>
        <dbReference type="Pfam" id="PF01266"/>
    </source>
</evidence>
<dbReference type="OrthoDB" id="9794226at2"/>
<dbReference type="EMBL" id="ALPT02000007">
    <property type="protein sequence ID" value="KGA98658.1"/>
    <property type="molecule type" value="Genomic_DNA"/>
</dbReference>
<dbReference type="InterPro" id="IPR045170">
    <property type="entry name" value="MTOX"/>
</dbReference>
<dbReference type="eggNOG" id="COG0665">
    <property type="taxonomic scope" value="Bacteria"/>
</dbReference>
<dbReference type="PANTHER" id="PTHR10961">
    <property type="entry name" value="PEROXISOMAL SARCOSINE OXIDASE"/>
    <property type="match status" value="1"/>
</dbReference>
<dbReference type="Gene3D" id="3.50.50.60">
    <property type="entry name" value="FAD/NAD(P)-binding domain"/>
    <property type="match status" value="1"/>
</dbReference>
<keyword evidence="8" id="KW-1185">Reference proteome</keyword>
<dbReference type="GO" id="GO:0050660">
    <property type="term" value="F:flavin adenine dinucleotide binding"/>
    <property type="evidence" value="ECO:0007669"/>
    <property type="project" value="InterPro"/>
</dbReference>
<dbReference type="NCBIfam" id="NF008425">
    <property type="entry name" value="PRK11259.1"/>
    <property type="match status" value="1"/>
</dbReference>
<keyword evidence="4" id="KW-0560">Oxidoreductase</keyword>
<evidence type="ECO:0000256" key="4">
    <source>
        <dbReference type="ARBA" id="ARBA00023002"/>
    </source>
</evidence>
<sequence length="379" mass="42013">MNYDVIIIGAGSMGMAAGYYLSKSGKKTLLLDSFNPPHNKGSHHGGTRIIRYAYAEGEEYVPLILKAQELWRDLERASEKELLIQTGVLGVGKEQSDFIQNIITSANKYSLPLEVMDSSEVQRRWSGISLPNDSVGCFEPTSGVLKCEESIKAYQELAEVHGATIVTNSKVREMSVERDRVTIKTDEQTFYSEALVVSAGAGSRNLLAMLDLDLPLTPVRKTFAWFDANEKIYNHQSFPAFAFETSHGIYYGFPSIDGAGIKVGRHDGGEKINPDISMKEFGEVSEDKGDLVQFLKQHIPEIDQLKYGKTCMYTLTPDEKFIIDLHPKYSNVAIAAGFSGHGFKFSSAVGQALSHLIMSGKNDIDLSPFSINRFLDEEK</sequence>
<evidence type="ECO:0000256" key="3">
    <source>
        <dbReference type="ARBA" id="ARBA00022827"/>
    </source>
</evidence>
<keyword evidence="2" id="KW-0285">Flavoprotein</keyword>
<comment type="caution">
    <text evidence="6">The sequence shown here is derived from an EMBL/GenBank/DDBJ whole genome shotgun (WGS) entry which is preliminary data.</text>
</comment>
<dbReference type="RefSeq" id="WP_003321748.1">
    <property type="nucleotide sequence ID" value="NZ_ALPT02000007.1"/>
</dbReference>
<keyword evidence="3" id="KW-0274">FAD</keyword>
<evidence type="ECO:0000313" key="8">
    <source>
        <dbReference type="Proteomes" id="UP000002754"/>
    </source>
</evidence>
<dbReference type="PANTHER" id="PTHR10961:SF7">
    <property type="entry name" value="FAD DEPENDENT OXIDOREDUCTASE DOMAIN-CONTAINING PROTEIN"/>
    <property type="match status" value="1"/>
</dbReference>
<feature type="domain" description="FAD dependent oxidoreductase" evidence="5">
    <location>
        <begin position="4"/>
        <end position="355"/>
    </location>
</feature>
<dbReference type="Proteomes" id="UP000002754">
    <property type="component" value="Unassembled WGS sequence"/>
</dbReference>
<dbReference type="Gene3D" id="3.30.9.10">
    <property type="entry name" value="D-Amino Acid Oxidase, subunit A, domain 2"/>
    <property type="match status" value="1"/>
</dbReference>
<dbReference type="InterPro" id="IPR006076">
    <property type="entry name" value="FAD-dep_OxRdtase"/>
</dbReference>
<comment type="cofactor">
    <cofactor evidence="1">
        <name>FAD</name>
        <dbReference type="ChEBI" id="CHEBI:57692"/>
    </cofactor>
</comment>
<dbReference type="EMBL" id="JALP01000085">
    <property type="protein sequence ID" value="THG91172.1"/>
    <property type="molecule type" value="Genomic_DNA"/>
</dbReference>
<dbReference type="GO" id="GO:0008115">
    <property type="term" value="F:sarcosine oxidase activity"/>
    <property type="evidence" value="ECO:0007669"/>
    <property type="project" value="TreeGrafter"/>
</dbReference>
<name>A0A094WRH9_ALKAL</name>
<accession>A0A094WRH9</accession>
<proteinExistence type="predicted"/>
<dbReference type="Proteomes" id="UP000297014">
    <property type="component" value="Unassembled WGS sequence"/>
</dbReference>
<dbReference type="AlphaFoldDB" id="A0A094WRH9"/>
<evidence type="ECO:0000313" key="7">
    <source>
        <dbReference type="EMBL" id="THG91172.1"/>
    </source>
</evidence>
<dbReference type="SUPFAM" id="SSF54373">
    <property type="entry name" value="FAD-linked reductases, C-terminal domain"/>
    <property type="match status" value="1"/>
</dbReference>
<evidence type="ECO:0000313" key="6">
    <source>
        <dbReference type="EMBL" id="KGA98658.1"/>
    </source>
</evidence>
<evidence type="ECO:0000256" key="1">
    <source>
        <dbReference type="ARBA" id="ARBA00001974"/>
    </source>
</evidence>
<reference evidence="7 9" key="2">
    <citation type="submission" date="2014-01" db="EMBL/GenBank/DDBJ databases">
        <title>Draft genome sequencing of Bacillus alcalophilus CGMCC 1.3604.</title>
        <authorList>
            <person name="Yang J."/>
            <person name="Diao L."/>
            <person name="Yang S."/>
        </authorList>
    </citation>
    <scope>NUCLEOTIDE SEQUENCE [LARGE SCALE GENOMIC DNA]</scope>
    <source>
        <strain evidence="7 9">CGMCC 1.3604</strain>
    </source>
</reference>